<accession>A0A0F8XFB6</accession>
<proteinExistence type="predicted"/>
<protein>
    <submittedName>
        <fullName evidence="1">Uncharacterized protein</fullName>
    </submittedName>
</protein>
<organism evidence="1">
    <name type="scientific">marine sediment metagenome</name>
    <dbReference type="NCBI Taxonomy" id="412755"/>
    <lineage>
        <taxon>unclassified sequences</taxon>
        <taxon>metagenomes</taxon>
        <taxon>ecological metagenomes</taxon>
    </lineage>
</organism>
<name>A0A0F8XFB6_9ZZZZ</name>
<dbReference type="AlphaFoldDB" id="A0A0F8XFB6"/>
<sequence>MQHSFPHMYQAAMNLSNKSPEAIKIVSKWCASHGGEVEHLSFAQVRKEVLPLLKGGKK</sequence>
<evidence type="ECO:0000313" key="1">
    <source>
        <dbReference type="EMBL" id="KKK67573.1"/>
    </source>
</evidence>
<gene>
    <name evidence="1" type="ORF">LCGC14_2952720</name>
</gene>
<reference evidence="1" key="1">
    <citation type="journal article" date="2015" name="Nature">
        <title>Complex archaea that bridge the gap between prokaryotes and eukaryotes.</title>
        <authorList>
            <person name="Spang A."/>
            <person name="Saw J.H."/>
            <person name="Jorgensen S.L."/>
            <person name="Zaremba-Niedzwiedzka K."/>
            <person name="Martijn J."/>
            <person name="Lind A.E."/>
            <person name="van Eijk R."/>
            <person name="Schleper C."/>
            <person name="Guy L."/>
            <person name="Ettema T.J."/>
        </authorList>
    </citation>
    <scope>NUCLEOTIDE SEQUENCE</scope>
</reference>
<dbReference type="EMBL" id="LAZR01059546">
    <property type="protein sequence ID" value="KKK67573.1"/>
    <property type="molecule type" value="Genomic_DNA"/>
</dbReference>
<comment type="caution">
    <text evidence="1">The sequence shown here is derived from an EMBL/GenBank/DDBJ whole genome shotgun (WGS) entry which is preliminary data.</text>
</comment>